<feature type="transmembrane region" description="Helical" evidence="1">
    <location>
        <begin position="77"/>
        <end position="95"/>
    </location>
</feature>
<dbReference type="InterPro" id="IPR005135">
    <property type="entry name" value="Endo/exonuclease/phosphatase"/>
</dbReference>
<keyword evidence="1" id="KW-0472">Membrane</keyword>
<feature type="transmembrane region" description="Helical" evidence="1">
    <location>
        <begin position="52"/>
        <end position="70"/>
    </location>
</feature>
<keyword evidence="1" id="KW-0812">Transmembrane</keyword>
<feature type="transmembrane region" description="Helical" evidence="1">
    <location>
        <begin position="21"/>
        <end position="46"/>
    </location>
</feature>
<sequence>MLSRRCRGQGAASLVRVLSRVVIVVSVVVAAALAGHGLIPALGGFTPVLESLLPWIGLAVPVLLAGAAVARSTAAAAAALVPGLVWALMFGSTLFRSPPGGPSDLAVGTVNVGVRNSASGEAVRAIAKDLDVLAAQELTRGGPAAKQLNKMFKYHYPVSTVGLWSRYPISETRPLDVGLGWPRALRAVITTPKGKVTVYVMHLASARPGHTTSRDASLAAARKLIDADPSKRILLLGDLNTATTDRGMRGLTPPLTDAQVAAGDGFGFTWPSEFPVTRPDHILFKGMTATKAGVAPATGSDHRAAIASLRL</sequence>
<dbReference type="EMBL" id="CP017717">
    <property type="protein sequence ID" value="AQZ64830.1"/>
    <property type="molecule type" value="Genomic_DNA"/>
</dbReference>
<dbReference type="SUPFAM" id="SSF56219">
    <property type="entry name" value="DNase I-like"/>
    <property type="match status" value="1"/>
</dbReference>
<protein>
    <recommendedName>
        <fullName evidence="2">Endonuclease/exonuclease/phosphatase domain-containing protein</fullName>
    </recommendedName>
</protein>
<dbReference type="Gene3D" id="3.60.10.10">
    <property type="entry name" value="Endonuclease/exonuclease/phosphatase"/>
    <property type="match status" value="1"/>
</dbReference>
<name>A0A1V0A3P6_9ACTN</name>
<organism evidence="3 4">
    <name type="scientific">[Actinomadura] parvosata subsp. kistnae</name>
    <dbReference type="NCBI Taxonomy" id="1909395"/>
    <lineage>
        <taxon>Bacteria</taxon>
        <taxon>Bacillati</taxon>
        <taxon>Actinomycetota</taxon>
        <taxon>Actinomycetes</taxon>
        <taxon>Streptosporangiales</taxon>
        <taxon>Streptosporangiaceae</taxon>
        <taxon>Nonomuraea</taxon>
    </lineage>
</organism>
<dbReference type="AlphaFoldDB" id="A0A1V0A3P6"/>
<gene>
    <name evidence="3" type="ORF">BKM31_28275</name>
</gene>
<reference evidence="4" key="1">
    <citation type="journal article" date="2017" name="Med. Chem. Commun.">
        <title>Nonomuraea sp. ATCC 55076 harbours the largest actinomycete chromosome to date and the kistamicin biosynthetic gene cluster.</title>
        <authorList>
            <person name="Nazari B."/>
            <person name="Forneris C.C."/>
            <person name="Gibson M.I."/>
            <person name="Moon K."/>
            <person name="Schramma K.R."/>
            <person name="Seyedsayamdost M.R."/>
        </authorList>
    </citation>
    <scope>NUCLEOTIDE SEQUENCE [LARGE SCALE GENOMIC DNA]</scope>
    <source>
        <strain evidence="4">ATCC 55076</strain>
    </source>
</reference>
<feature type="domain" description="Endonuclease/exonuclease/phosphatase" evidence="2">
    <location>
        <begin position="109"/>
        <end position="302"/>
    </location>
</feature>
<evidence type="ECO:0000259" key="2">
    <source>
        <dbReference type="Pfam" id="PF03372"/>
    </source>
</evidence>
<dbReference type="KEGG" id="noa:BKM31_28275"/>
<dbReference type="Pfam" id="PF03372">
    <property type="entry name" value="Exo_endo_phos"/>
    <property type="match status" value="1"/>
</dbReference>
<evidence type="ECO:0000256" key="1">
    <source>
        <dbReference type="SAM" id="Phobius"/>
    </source>
</evidence>
<dbReference type="Proteomes" id="UP000190797">
    <property type="component" value="Chromosome"/>
</dbReference>
<evidence type="ECO:0000313" key="3">
    <source>
        <dbReference type="EMBL" id="AQZ64830.1"/>
    </source>
</evidence>
<evidence type="ECO:0000313" key="4">
    <source>
        <dbReference type="Proteomes" id="UP000190797"/>
    </source>
</evidence>
<accession>A0A1V0A3P6</accession>
<keyword evidence="1" id="KW-1133">Transmembrane helix</keyword>
<proteinExistence type="predicted"/>
<keyword evidence="4" id="KW-1185">Reference proteome</keyword>
<dbReference type="GO" id="GO:0003824">
    <property type="term" value="F:catalytic activity"/>
    <property type="evidence" value="ECO:0007669"/>
    <property type="project" value="InterPro"/>
</dbReference>
<dbReference type="STRING" id="1909395.BKM31_28275"/>
<dbReference type="InterPro" id="IPR036691">
    <property type="entry name" value="Endo/exonu/phosph_ase_sf"/>
</dbReference>